<evidence type="ECO:0000256" key="1">
    <source>
        <dbReference type="SAM" id="MobiDB-lite"/>
    </source>
</evidence>
<feature type="region of interest" description="Disordered" evidence="1">
    <location>
        <begin position="88"/>
        <end position="107"/>
    </location>
</feature>
<feature type="compositionally biased region" description="Low complexity" evidence="1">
    <location>
        <begin position="28"/>
        <end position="52"/>
    </location>
</feature>
<evidence type="ECO:0000313" key="3">
    <source>
        <dbReference type="Proteomes" id="UP001597314"/>
    </source>
</evidence>
<feature type="region of interest" description="Disordered" evidence="1">
    <location>
        <begin position="1"/>
        <end position="63"/>
    </location>
</feature>
<name>A0ABW5AIH4_9BRAD</name>
<dbReference type="Proteomes" id="UP001597314">
    <property type="component" value="Unassembled WGS sequence"/>
</dbReference>
<keyword evidence="3" id="KW-1185">Reference proteome</keyword>
<reference evidence="3" key="1">
    <citation type="journal article" date="2019" name="Int. J. Syst. Evol. Microbiol.">
        <title>The Global Catalogue of Microorganisms (GCM) 10K type strain sequencing project: providing services to taxonomists for standard genome sequencing and annotation.</title>
        <authorList>
            <consortium name="The Broad Institute Genomics Platform"/>
            <consortium name="The Broad Institute Genome Sequencing Center for Infectious Disease"/>
            <person name="Wu L."/>
            <person name="Ma J."/>
        </authorList>
    </citation>
    <scope>NUCLEOTIDE SEQUENCE [LARGE SCALE GENOMIC DNA]</scope>
    <source>
        <strain evidence="3">CGMCC 1.6774</strain>
    </source>
</reference>
<protein>
    <submittedName>
        <fullName evidence="2">Uncharacterized protein</fullName>
    </submittedName>
</protein>
<accession>A0ABW5AIH4</accession>
<evidence type="ECO:0000313" key="2">
    <source>
        <dbReference type="EMBL" id="MFD2182476.1"/>
    </source>
</evidence>
<gene>
    <name evidence="2" type="ORF">ACFSOX_09950</name>
</gene>
<dbReference type="EMBL" id="JBHUIW010000009">
    <property type="protein sequence ID" value="MFD2182476.1"/>
    <property type="molecule type" value="Genomic_DNA"/>
</dbReference>
<dbReference type="RefSeq" id="WP_378477655.1">
    <property type="nucleotide sequence ID" value="NZ_JBHUIW010000009.1"/>
</dbReference>
<sequence>MAKATTAKKAASKKAAPKKAAAKKAPAKKVTAPKKVAAPKAASKTAATAKKAGASKRRGWTNDDVKELKALAKQKLPTAKIAKALKRTEGATRQKAYSLGVSLDSRR</sequence>
<comment type="caution">
    <text evidence="2">The sequence shown here is derived from an EMBL/GenBank/DDBJ whole genome shotgun (WGS) entry which is preliminary data.</text>
</comment>
<proteinExistence type="predicted"/>
<feature type="compositionally biased region" description="Basic residues" evidence="1">
    <location>
        <begin position="10"/>
        <end position="27"/>
    </location>
</feature>
<organism evidence="2 3">
    <name type="scientific">Rhodoplanes azumiensis</name>
    <dbReference type="NCBI Taxonomy" id="1897628"/>
    <lineage>
        <taxon>Bacteria</taxon>
        <taxon>Pseudomonadati</taxon>
        <taxon>Pseudomonadota</taxon>
        <taxon>Alphaproteobacteria</taxon>
        <taxon>Hyphomicrobiales</taxon>
        <taxon>Nitrobacteraceae</taxon>
        <taxon>Rhodoplanes</taxon>
    </lineage>
</organism>